<gene>
    <name evidence="2" type="ORF">GGX14DRAFT_395973</name>
</gene>
<sequence>MFQLASNTPAFKSSNPTKRPRDAIVVQDNRYNPFTAKLADLSSATTRDDLPSETPEHGSTGQLLPLSSNDHGLPVPLDETLARSAGAAQSLPALAFEVPSRSCAPTLRDPYAYGSRAVHRLQLLSDTADGLASMPPGVLSPRMVVPTRSSRFTFVAPPTQRVDTPRDMSLLSLKTIAFAAALELERLAHLPHTSSRCAVPDSENVPPPNVVPSLHNPQVHKRLLATSNAEDPGSYANAAPVIQCTVRQLVMQFPQFSADAVTPIAFFHSLQGSLDHFVCLFPACDRMVEASRRAAQAHVRDHHWPLAQNGKPKASARLICPACPPLRKGRGQNGINAGSMGRHLLERHIGERPVASMGCKRCDDRFPDVVAFQAHFAECFLGDSLELEEPPQKRARWAD</sequence>
<dbReference type="EMBL" id="JARJCW010000034">
    <property type="protein sequence ID" value="KAJ7208317.1"/>
    <property type="molecule type" value="Genomic_DNA"/>
</dbReference>
<dbReference type="Proteomes" id="UP001219525">
    <property type="component" value="Unassembled WGS sequence"/>
</dbReference>
<proteinExistence type="predicted"/>
<comment type="caution">
    <text evidence="2">The sequence shown here is derived from an EMBL/GenBank/DDBJ whole genome shotgun (WGS) entry which is preliminary data.</text>
</comment>
<dbReference type="AlphaFoldDB" id="A0AAD6VFM5"/>
<evidence type="ECO:0000313" key="2">
    <source>
        <dbReference type="EMBL" id="KAJ7208317.1"/>
    </source>
</evidence>
<evidence type="ECO:0000256" key="1">
    <source>
        <dbReference type="SAM" id="MobiDB-lite"/>
    </source>
</evidence>
<feature type="compositionally biased region" description="Polar residues" evidence="1">
    <location>
        <begin position="57"/>
        <end position="70"/>
    </location>
</feature>
<feature type="compositionally biased region" description="Basic and acidic residues" evidence="1">
    <location>
        <begin position="46"/>
        <end position="56"/>
    </location>
</feature>
<keyword evidence="3" id="KW-1185">Reference proteome</keyword>
<reference evidence="2" key="1">
    <citation type="submission" date="2023-03" db="EMBL/GenBank/DDBJ databases">
        <title>Massive genome expansion in bonnet fungi (Mycena s.s.) driven by repeated elements and novel gene families across ecological guilds.</title>
        <authorList>
            <consortium name="Lawrence Berkeley National Laboratory"/>
            <person name="Harder C.B."/>
            <person name="Miyauchi S."/>
            <person name="Viragh M."/>
            <person name="Kuo A."/>
            <person name="Thoen E."/>
            <person name="Andreopoulos B."/>
            <person name="Lu D."/>
            <person name="Skrede I."/>
            <person name="Drula E."/>
            <person name="Henrissat B."/>
            <person name="Morin E."/>
            <person name="Kohler A."/>
            <person name="Barry K."/>
            <person name="LaButti K."/>
            <person name="Morin E."/>
            <person name="Salamov A."/>
            <person name="Lipzen A."/>
            <person name="Mereny Z."/>
            <person name="Hegedus B."/>
            <person name="Baldrian P."/>
            <person name="Stursova M."/>
            <person name="Weitz H."/>
            <person name="Taylor A."/>
            <person name="Grigoriev I.V."/>
            <person name="Nagy L.G."/>
            <person name="Martin F."/>
            <person name="Kauserud H."/>
        </authorList>
    </citation>
    <scope>NUCLEOTIDE SEQUENCE</scope>
    <source>
        <strain evidence="2">9144</strain>
    </source>
</reference>
<feature type="compositionally biased region" description="Polar residues" evidence="1">
    <location>
        <begin position="1"/>
        <end position="17"/>
    </location>
</feature>
<organism evidence="2 3">
    <name type="scientific">Mycena pura</name>
    <dbReference type="NCBI Taxonomy" id="153505"/>
    <lineage>
        <taxon>Eukaryota</taxon>
        <taxon>Fungi</taxon>
        <taxon>Dikarya</taxon>
        <taxon>Basidiomycota</taxon>
        <taxon>Agaricomycotina</taxon>
        <taxon>Agaricomycetes</taxon>
        <taxon>Agaricomycetidae</taxon>
        <taxon>Agaricales</taxon>
        <taxon>Marasmiineae</taxon>
        <taxon>Mycenaceae</taxon>
        <taxon>Mycena</taxon>
    </lineage>
</organism>
<protein>
    <submittedName>
        <fullName evidence="2">Uncharacterized protein</fullName>
    </submittedName>
</protein>
<evidence type="ECO:0000313" key="3">
    <source>
        <dbReference type="Proteomes" id="UP001219525"/>
    </source>
</evidence>
<feature type="region of interest" description="Disordered" evidence="1">
    <location>
        <begin position="39"/>
        <end position="70"/>
    </location>
</feature>
<accession>A0AAD6VFM5</accession>
<name>A0AAD6VFM5_9AGAR</name>
<feature type="region of interest" description="Disordered" evidence="1">
    <location>
        <begin position="1"/>
        <end position="23"/>
    </location>
</feature>